<sequence length="166" mass="19254">MANLEETNTFNHIARERRQVNALPLVYPYGGTYKLLIGFASPIPTDDYISLLFAANFQYQYLQFTNISQLSKYYFINTVSREQREADLIARRDERLIFYRAVANMMQMPDYGHSPFEENDPDWEEAMSTYKDAATAGRQMFDCGYIYSGCPQGQGVLDFITTLRDE</sequence>
<evidence type="ECO:0000313" key="1">
    <source>
        <dbReference type="EMBL" id="CAH0718162.1"/>
    </source>
</evidence>
<dbReference type="Proteomes" id="UP000838878">
    <property type="component" value="Chromosome 12"/>
</dbReference>
<gene>
    <name evidence="1" type="ORF">BINO364_LOCUS4690</name>
</gene>
<reference evidence="1" key="1">
    <citation type="submission" date="2021-12" db="EMBL/GenBank/DDBJ databases">
        <authorList>
            <person name="Martin H S."/>
        </authorList>
    </citation>
    <scope>NUCLEOTIDE SEQUENCE</scope>
</reference>
<evidence type="ECO:0000313" key="2">
    <source>
        <dbReference type="Proteomes" id="UP000838878"/>
    </source>
</evidence>
<feature type="non-terminal residue" evidence="1">
    <location>
        <position position="166"/>
    </location>
</feature>
<organism evidence="1 2">
    <name type="scientific">Brenthis ino</name>
    <name type="common">lesser marbled fritillary</name>
    <dbReference type="NCBI Taxonomy" id="405034"/>
    <lineage>
        <taxon>Eukaryota</taxon>
        <taxon>Metazoa</taxon>
        <taxon>Ecdysozoa</taxon>
        <taxon>Arthropoda</taxon>
        <taxon>Hexapoda</taxon>
        <taxon>Insecta</taxon>
        <taxon>Pterygota</taxon>
        <taxon>Neoptera</taxon>
        <taxon>Endopterygota</taxon>
        <taxon>Lepidoptera</taxon>
        <taxon>Glossata</taxon>
        <taxon>Ditrysia</taxon>
        <taxon>Papilionoidea</taxon>
        <taxon>Nymphalidae</taxon>
        <taxon>Heliconiinae</taxon>
        <taxon>Argynnini</taxon>
        <taxon>Brenthis</taxon>
    </lineage>
</organism>
<dbReference type="OrthoDB" id="6358587at2759"/>
<name>A0A8J9UDI7_9NEOP</name>
<keyword evidence="2" id="KW-1185">Reference proteome</keyword>
<dbReference type="EMBL" id="OV170232">
    <property type="protein sequence ID" value="CAH0718162.1"/>
    <property type="molecule type" value="Genomic_DNA"/>
</dbReference>
<protein>
    <submittedName>
        <fullName evidence="1">Uncharacterized protein</fullName>
    </submittedName>
</protein>
<proteinExistence type="predicted"/>
<accession>A0A8J9UDI7</accession>
<dbReference type="AlphaFoldDB" id="A0A8J9UDI7"/>